<evidence type="ECO:0000259" key="8">
    <source>
        <dbReference type="PROSITE" id="PS51332"/>
    </source>
</evidence>
<dbReference type="InterPro" id="IPR034466">
    <property type="entry name" value="Methyltransferase_Class_B"/>
</dbReference>
<dbReference type="Gene3D" id="3.40.50.280">
    <property type="entry name" value="Cobalamin-binding domain"/>
    <property type="match status" value="1"/>
</dbReference>
<dbReference type="HOGENOM" id="CLU_021572_4_3_4"/>
<dbReference type="InterPro" id="IPR006158">
    <property type="entry name" value="Cobalamin-bd"/>
</dbReference>
<keyword evidence="2" id="KW-0489">Methyltransferase</keyword>
<dbReference type="InterPro" id="IPR023404">
    <property type="entry name" value="rSAM_horseshoe"/>
</dbReference>
<dbReference type="GO" id="GO:0046872">
    <property type="term" value="F:metal ion binding"/>
    <property type="evidence" value="ECO:0007669"/>
    <property type="project" value="UniProtKB-KW"/>
</dbReference>
<evidence type="ECO:0000256" key="7">
    <source>
        <dbReference type="ARBA" id="ARBA00023014"/>
    </source>
</evidence>
<dbReference type="Pfam" id="PF04055">
    <property type="entry name" value="Radical_SAM"/>
    <property type="match status" value="1"/>
</dbReference>
<evidence type="ECO:0000313" key="10">
    <source>
        <dbReference type="EMBL" id="BAO31124.1"/>
    </source>
</evidence>
<feature type="domain" description="B12-binding" evidence="8">
    <location>
        <begin position="42"/>
        <end position="193"/>
    </location>
</feature>
<dbReference type="SUPFAM" id="SSF52242">
    <property type="entry name" value="Cobalamin (vitamin B12)-binding domain"/>
    <property type="match status" value="1"/>
</dbReference>
<keyword evidence="7" id="KW-0411">Iron-sulfur</keyword>
<dbReference type="SUPFAM" id="SSF102114">
    <property type="entry name" value="Radical SAM enzymes"/>
    <property type="match status" value="1"/>
</dbReference>
<dbReference type="GO" id="GO:0031419">
    <property type="term" value="F:cobalamin binding"/>
    <property type="evidence" value="ECO:0007669"/>
    <property type="project" value="InterPro"/>
</dbReference>
<dbReference type="PROSITE" id="PS51918">
    <property type="entry name" value="RADICAL_SAM"/>
    <property type="match status" value="1"/>
</dbReference>
<keyword evidence="6" id="KW-0408">Iron</keyword>
<dbReference type="CDD" id="cd01335">
    <property type="entry name" value="Radical_SAM"/>
    <property type="match status" value="1"/>
</dbReference>
<protein>
    <submittedName>
        <fullName evidence="10">Radical SAM family Fe-S protein</fullName>
    </submittedName>
</protein>
<dbReference type="Proteomes" id="UP000031637">
    <property type="component" value="Chromosome"/>
</dbReference>
<dbReference type="STRING" id="1223802.SUTH_03354"/>
<dbReference type="AlphaFoldDB" id="W0SI43"/>
<keyword evidence="5" id="KW-0479">Metal-binding</keyword>
<dbReference type="SFLD" id="SFLDG01082">
    <property type="entry name" value="B12-binding_domain_containing"/>
    <property type="match status" value="1"/>
</dbReference>
<dbReference type="KEGG" id="shd:SUTH_03354"/>
<evidence type="ECO:0000313" key="11">
    <source>
        <dbReference type="Proteomes" id="UP000031637"/>
    </source>
</evidence>
<evidence type="ECO:0000256" key="1">
    <source>
        <dbReference type="ARBA" id="ARBA00001966"/>
    </source>
</evidence>
<dbReference type="InterPro" id="IPR006638">
    <property type="entry name" value="Elp3/MiaA/NifB-like_rSAM"/>
</dbReference>
<keyword evidence="4" id="KW-0949">S-adenosyl-L-methionine</keyword>
<comment type="cofactor">
    <cofactor evidence="1">
        <name>[4Fe-4S] cluster</name>
        <dbReference type="ChEBI" id="CHEBI:49883"/>
    </cofactor>
</comment>
<keyword evidence="3" id="KW-0808">Transferase</keyword>
<dbReference type="CDD" id="cd02068">
    <property type="entry name" value="radical_SAM_B12_BD"/>
    <property type="match status" value="1"/>
</dbReference>
<sequence>MGNKVIQIAGGDSSCNSAPKKVLSPAASIRHRPRIQKILLIQPPAFSNNLRGDMNPNAPLGLGYIAAMLEREGYGVSILDAFIEGWDQESRINEEKILVGLTFEQIQDVVRRENPDAVGVTSMFTSQRKNAHRVAQVVKEVDPEIVVIFGGAHPTSAPEMVMADPSVDVAVLAEGDNLIVPLLRCIEADGDLRTLDGLAYRDQSGEMVVIDKTTQMSDLDDLPYPARHLLPMEKYFTAGVRHGGASKGKRAASMITSRGCQYRCNFCTAFKVFTRRPRMRSIENVLGEIDELVNKYGVDELFFEDDQIIAKQRRSGELFDAIGARYKLHWDTPNGVSPWLLDDEILGKMKASGCYRVNIAIESGNQWVLDNIINKPVKVAKVPDVVNAIRRHGMEVGTFLVVGNIARDAVETLDQIRDSFVFCRKIKVFPHASLLTAYPGSEVLDIAKEKGYLVPGFDWDNLIIQKSQLQTPLWSPEQLMNLVAKERLKTRWWLFLTSPVDTLGQLADRFARDPMATVKTIGRFLGGSFSRLVLKP</sequence>
<organism evidence="10 11">
    <name type="scientific">Sulfuritalea hydrogenivorans sk43H</name>
    <dbReference type="NCBI Taxonomy" id="1223802"/>
    <lineage>
        <taxon>Bacteria</taxon>
        <taxon>Pseudomonadati</taxon>
        <taxon>Pseudomonadota</taxon>
        <taxon>Betaproteobacteria</taxon>
        <taxon>Nitrosomonadales</taxon>
        <taxon>Sterolibacteriaceae</taxon>
        <taxon>Sulfuritalea</taxon>
    </lineage>
</organism>
<dbReference type="InterPro" id="IPR051198">
    <property type="entry name" value="BchE-like"/>
</dbReference>
<dbReference type="Pfam" id="PF02310">
    <property type="entry name" value="B12-binding"/>
    <property type="match status" value="1"/>
</dbReference>
<dbReference type="InterPro" id="IPR007197">
    <property type="entry name" value="rSAM"/>
</dbReference>
<reference evidence="10 11" key="1">
    <citation type="journal article" date="2014" name="Syst. Appl. Microbiol.">
        <title>Complete genomes of freshwater sulfur oxidizers Sulfuricella denitrificans skB26 and Sulfuritalea hydrogenivorans sk43H: genetic insights into the sulfur oxidation pathway of betaproteobacteria.</title>
        <authorList>
            <person name="Watanabe T."/>
            <person name="Kojima H."/>
            <person name="Fukui M."/>
        </authorList>
    </citation>
    <scope>NUCLEOTIDE SEQUENCE [LARGE SCALE GENOMIC DNA]</scope>
    <source>
        <strain evidence="10">DSM22779</strain>
    </source>
</reference>
<evidence type="ECO:0000259" key="9">
    <source>
        <dbReference type="PROSITE" id="PS51918"/>
    </source>
</evidence>
<name>W0SI43_9PROT</name>
<dbReference type="GO" id="GO:0051539">
    <property type="term" value="F:4 iron, 4 sulfur cluster binding"/>
    <property type="evidence" value="ECO:0007669"/>
    <property type="project" value="UniProtKB-KW"/>
</dbReference>
<dbReference type="InterPro" id="IPR036724">
    <property type="entry name" value="Cobalamin-bd_sf"/>
</dbReference>
<dbReference type="PROSITE" id="PS51332">
    <property type="entry name" value="B12_BINDING"/>
    <property type="match status" value="1"/>
</dbReference>
<gene>
    <name evidence="10" type="ORF">SUTH_03354</name>
</gene>
<dbReference type="SFLD" id="SFLDG01123">
    <property type="entry name" value="methyltransferase_(Class_B)"/>
    <property type="match status" value="1"/>
</dbReference>
<proteinExistence type="predicted"/>
<evidence type="ECO:0000256" key="2">
    <source>
        <dbReference type="ARBA" id="ARBA00022603"/>
    </source>
</evidence>
<evidence type="ECO:0000256" key="4">
    <source>
        <dbReference type="ARBA" id="ARBA00022691"/>
    </source>
</evidence>
<feature type="domain" description="Radical SAM core" evidence="9">
    <location>
        <begin position="246"/>
        <end position="472"/>
    </location>
</feature>
<keyword evidence="11" id="KW-1185">Reference proteome</keyword>
<dbReference type="SMART" id="SM00729">
    <property type="entry name" value="Elp3"/>
    <property type="match status" value="1"/>
</dbReference>
<accession>W0SI43</accession>
<dbReference type="InterPro" id="IPR058240">
    <property type="entry name" value="rSAM_sf"/>
</dbReference>
<evidence type="ECO:0000256" key="6">
    <source>
        <dbReference type="ARBA" id="ARBA00023004"/>
    </source>
</evidence>
<evidence type="ECO:0000256" key="5">
    <source>
        <dbReference type="ARBA" id="ARBA00022723"/>
    </source>
</evidence>
<dbReference type="PANTHER" id="PTHR43409">
    <property type="entry name" value="ANAEROBIC MAGNESIUM-PROTOPORPHYRIN IX MONOMETHYL ESTER CYCLASE-RELATED"/>
    <property type="match status" value="1"/>
</dbReference>
<dbReference type="PANTHER" id="PTHR43409:SF7">
    <property type="entry name" value="BLL1977 PROTEIN"/>
    <property type="match status" value="1"/>
</dbReference>
<dbReference type="SFLD" id="SFLDS00029">
    <property type="entry name" value="Radical_SAM"/>
    <property type="match status" value="1"/>
</dbReference>
<dbReference type="EMBL" id="AP012547">
    <property type="protein sequence ID" value="BAO31124.1"/>
    <property type="molecule type" value="Genomic_DNA"/>
</dbReference>
<dbReference type="Gene3D" id="3.80.30.20">
    <property type="entry name" value="tm_1862 like domain"/>
    <property type="match status" value="1"/>
</dbReference>
<dbReference type="GO" id="GO:0003824">
    <property type="term" value="F:catalytic activity"/>
    <property type="evidence" value="ECO:0007669"/>
    <property type="project" value="InterPro"/>
</dbReference>
<evidence type="ECO:0000256" key="3">
    <source>
        <dbReference type="ARBA" id="ARBA00022679"/>
    </source>
</evidence>
<dbReference type="RefSeq" id="WP_084207465.1">
    <property type="nucleotide sequence ID" value="NZ_AP012547.1"/>
</dbReference>
<dbReference type="OrthoDB" id="9801424at2"/>